<organism evidence="2 3">
    <name type="scientific">Datura stramonium</name>
    <name type="common">Jimsonweed</name>
    <name type="synonym">Common thornapple</name>
    <dbReference type="NCBI Taxonomy" id="4076"/>
    <lineage>
        <taxon>Eukaryota</taxon>
        <taxon>Viridiplantae</taxon>
        <taxon>Streptophyta</taxon>
        <taxon>Embryophyta</taxon>
        <taxon>Tracheophyta</taxon>
        <taxon>Spermatophyta</taxon>
        <taxon>Magnoliopsida</taxon>
        <taxon>eudicotyledons</taxon>
        <taxon>Gunneridae</taxon>
        <taxon>Pentapetalae</taxon>
        <taxon>asterids</taxon>
        <taxon>lamiids</taxon>
        <taxon>Solanales</taxon>
        <taxon>Solanaceae</taxon>
        <taxon>Solanoideae</taxon>
        <taxon>Datureae</taxon>
        <taxon>Datura</taxon>
    </lineage>
</organism>
<feature type="region of interest" description="Disordered" evidence="1">
    <location>
        <begin position="76"/>
        <end position="100"/>
    </location>
</feature>
<accession>A0ABS8WT99</accession>
<sequence>MWLYLQKNIARKKGEKKVGIRYSAGANAVRRRRPWNGRILASSFLKLLLQNQRRAYFLSLEVTERQWVDLAREDEKTRVERRGQESEGGEKRERNTSYLPLTELGRRSTSSLRLAFEENMKV</sequence>
<evidence type="ECO:0000313" key="2">
    <source>
        <dbReference type="EMBL" id="MCE3214792.1"/>
    </source>
</evidence>
<feature type="compositionally biased region" description="Basic and acidic residues" evidence="1">
    <location>
        <begin position="76"/>
        <end position="95"/>
    </location>
</feature>
<dbReference type="Proteomes" id="UP000823775">
    <property type="component" value="Unassembled WGS sequence"/>
</dbReference>
<protein>
    <submittedName>
        <fullName evidence="2">Uncharacterized protein</fullName>
    </submittedName>
</protein>
<proteinExistence type="predicted"/>
<evidence type="ECO:0000313" key="3">
    <source>
        <dbReference type="Proteomes" id="UP000823775"/>
    </source>
</evidence>
<evidence type="ECO:0000256" key="1">
    <source>
        <dbReference type="SAM" id="MobiDB-lite"/>
    </source>
</evidence>
<gene>
    <name evidence="2" type="ORF">HAX54_053329</name>
</gene>
<keyword evidence="3" id="KW-1185">Reference proteome</keyword>
<reference evidence="2 3" key="1">
    <citation type="journal article" date="2021" name="BMC Genomics">
        <title>Datura genome reveals duplications of psychoactive alkaloid biosynthetic genes and high mutation rate following tissue culture.</title>
        <authorList>
            <person name="Rajewski A."/>
            <person name="Carter-House D."/>
            <person name="Stajich J."/>
            <person name="Litt A."/>
        </authorList>
    </citation>
    <scope>NUCLEOTIDE SEQUENCE [LARGE SCALE GENOMIC DNA]</scope>
    <source>
        <strain evidence="2">AR-01</strain>
    </source>
</reference>
<comment type="caution">
    <text evidence="2">The sequence shown here is derived from an EMBL/GenBank/DDBJ whole genome shotgun (WGS) entry which is preliminary data.</text>
</comment>
<dbReference type="EMBL" id="JACEIK010009896">
    <property type="protein sequence ID" value="MCE3214792.1"/>
    <property type="molecule type" value="Genomic_DNA"/>
</dbReference>
<name>A0ABS8WT99_DATST</name>